<dbReference type="RefSeq" id="WP_236099461.1">
    <property type="nucleotide sequence ID" value="NZ_JAKGUD010000007.1"/>
</dbReference>
<dbReference type="Pfam" id="PF00528">
    <property type="entry name" value="BPD_transp_1"/>
    <property type="match status" value="1"/>
</dbReference>
<keyword evidence="10" id="KW-1185">Reference proteome</keyword>
<keyword evidence="3" id="KW-1003">Cell membrane</keyword>
<feature type="transmembrane region" description="Helical" evidence="7">
    <location>
        <begin position="172"/>
        <end position="191"/>
    </location>
</feature>
<evidence type="ECO:0000256" key="2">
    <source>
        <dbReference type="ARBA" id="ARBA00022448"/>
    </source>
</evidence>
<dbReference type="CDD" id="cd06261">
    <property type="entry name" value="TM_PBP2"/>
    <property type="match status" value="1"/>
</dbReference>
<keyword evidence="2 7" id="KW-0813">Transport</keyword>
<evidence type="ECO:0000256" key="4">
    <source>
        <dbReference type="ARBA" id="ARBA00022692"/>
    </source>
</evidence>
<gene>
    <name evidence="9" type="ORF">L2W38_07910</name>
</gene>
<evidence type="ECO:0000256" key="7">
    <source>
        <dbReference type="RuleBase" id="RU363032"/>
    </source>
</evidence>
<evidence type="ECO:0000259" key="8">
    <source>
        <dbReference type="PROSITE" id="PS50928"/>
    </source>
</evidence>
<evidence type="ECO:0000256" key="1">
    <source>
        <dbReference type="ARBA" id="ARBA00004651"/>
    </source>
</evidence>
<dbReference type="PROSITE" id="PS50928">
    <property type="entry name" value="ABC_TM1"/>
    <property type="match status" value="1"/>
</dbReference>
<sequence length="306" mass="33703">MGRFIVRRLMLAIPVLIGVSIIAFLILHLSPGDPAELLAGDEATQADIQLIREEFGLDKPLTTQYFRFIRGVFTGELISMKYEIPVMEIVGKRLKNTLILSSAAIVISVVIGIMAGILSAVHRYSWIDYLSTFIALLGVSMPVFWWGLLMILLFSVTLMWLPSGGMGGIRHLIMPAIALGTASTGIIARMTRSSMLDVLQQDYITTAVAKGLRQKLVIYRHALRNALIPTVTVIGLQFGYMLAGAVLTESVFSWPGIGRLLVDSIMGRDYPVVQTALLVIALIFVLANLVVDVLYALLDPRIRYND</sequence>
<proteinExistence type="inferred from homology"/>
<comment type="similarity">
    <text evidence="7">Belongs to the binding-protein-dependent transport system permease family.</text>
</comment>
<evidence type="ECO:0000313" key="10">
    <source>
        <dbReference type="Proteomes" id="UP001200430"/>
    </source>
</evidence>
<dbReference type="InterPro" id="IPR045621">
    <property type="entry name" value="BPD_transp_1_N"/>
</dbReference>
<keyword evidence="4 7" id="KW-0812">Transmembrane</keyword>
<dbReference type="Pfam" id="PF19300">
    <property type="entry name" value="BPD_transp_1_N"/>
    <property type="match status" value="1"/>
</dbReference>
<feature type="transmembrane region" description="Helical" evidence="7">
    <location>
        <begin position="226"/>
        <end position="252"/>
    </location>
</feature>
<name>A0ABS9ENG4_9BACT</name>
<dbReference type="PANTHER" id="PTHR43163:SF6">
    <property type="entry name" value="DIPEPTIDE TRANSPORT SYSTEM PERMEASE PROTEIN DPPB-RELATED"/>
    <property type="match status" value="1"/>
</dbReference>
<organism evidence="9 10">
    <name type="scientific">Dethiosulfovibrio marinus</name>
    <dbReference type="NCBI Taxonomy" id="133532"/>
    <lineage>
        <taxon>Bacteria</taxon>
        <taxon>Thermotogati</taxon>
        <taxon>Synergistota</taxon>
        <taxon>Synergistia</taxon>
        <taxon>Synergistales</taxon>
        <taxon>Dethiosulfovibrionaceae</taxon>
        <taxon>Dethiosulfovibrio</taxon>
    </lineage>
</organism>
<evidence type="ECO:0000256" key="3">
    <source>
        <dbReference type="ARBA" id="ARBA00022475"/>
    </source>
</evidence>
<feature type="transmembrane region" description="Helical" evidence="7">
    <location>
        <begin position="98"/>
        <end position="121"/>
    </location>
</feature>
<evidence type="ECO:0000256" key="5">
    <source>
        <dbReference type="ARBA" id="ARBA00022989"/>
    </source>
</evidence>
<comment type="caution">
    <text evidence="9">The sequence shown here is derived from an EMBL/GenBank/DDBJ whole genome shotgun (WGS) entry which is preliminary data.</text>
</comment>
<feature type="transmembrane region" description="Helical" evidence="7">
    <location>
        <begin position="9"/>
        <end position="29"/>
    </location>
</feature>
<feature type="transmembrane region" description="Helical" evidence="7">
    <location>
        <begin position="133"/>
        <end position="160"/>
    </location>
</feature>
<dbReference type="PANTHER" id="PTHR43163">
    <property type="entry name" value="DIPEPTIDE TRANSPORT SYSTEM PERMEASE PROTEIN DPPB-RELATED"/>
    <property type="match status" value="1"/>
</dbReference>
<dbReference type="Gene3D" id="1.10.3720.10">
    <property type="entry name" value="MetI-like"/>
    <property type="match status" value="1"/>
</dbReference>
<accession>A0ABS9ENG4</accession>
<protein>
    <submittedName>
        <fullName evidence="9">ABC transporter permease</fullName>
    </submittedName>
</protein>
<reference evidence="9 10" key="1">
    <citation type="submission" date="2022-01" db="EMBL/GenBank/DDBJ databases">
        <title>Dethiosulfovibrio faecalis sp. nov., a novel proteolytic, non-sulfur-reducing bacterium isolated from a marine aquaculture solid waste bioreactor.</title>
        <authorList>
            <person name="Grabowski S."/>
            <person name="Apolinario E."/>
            <person name="Schneider N."/>
            <person name="Marshall C.W."/>
            <person name="Sowers K.R."/>
        </authorList>
    </citation>
    <scope>NUCLEOTIDE SEQUENCE [LARGE SCALE GENOMIC DNA]</scope>
    <source>
        <strain evidence="9 10">DSM 12537</strain>
    </source>
</reference>
<dbReference type="InterPro" id="IPR035906">
    <property type="entry name" value="MetI-like_sf"/>
</dbReference>
<feature type="transmembrane region" description="Helical" evidence="7">
    <location>
        <begin position="272"/>
        <end position="298"/>
    </location>
</feature>
<comment type="subcellular location">
    <subcellularLocation>
        <location evidence="1 7">Cell membrane</location>
        <topology evidence="1 7">Multi-pass membrane protein</topology>
    </subcellularLocation>
</comment>
<evidence type="ECO:0000313" key="9">
    <source>
        <dbReference type="EMBL" id="MCF4142739.1"/>
    </source>
</evidence>
<dbReference type="Proteomes" id="UP001200430">
    <property type="component" value="Unassembled WGS sequence"/>
</dbReference>
<feature type="domain" description="ABC transmembrane type-1" evidence="8">
    <location>
        <begin position="94"/>
        <end position="295"/>
    </location>
</feature>
<dbReference type="SUPFAM" id="SSF161098">
    <property type="entry name" value="MetI-like"/>
    <property type="match status" value="1"/>
</dbReference>
<keyword evidence="6 7" id="KW-0472">Membrane</keyword>
<dbReference type="EMBL" id="JAKGUD010000007">
    <property type="protein sequence ID" value="MCF4142739.1"/>
    <property type="molecule type" value="Genomic_DNA"/>
</dbReference>
<evidence type="ECO:0000256" key="6">
    <source>
        <dbReference type="ARBA" id="ARBA00023136"/>
    </source>
</evidence>
<dbReference type="InterPro" id="IPR000515">
    <property type="entry name" value="MetI-like"/>
</dbReference>
<keyword evidence="5 7" id="KW-1133">Transmembrane helix</keyword>